<gene>
    <name evidence="2" type="ORF">METZ01_LOCUS145170</name>
</gene>
<feature type="region of interest" description="Disordered" evidence="1">
    <location>
        <begin position="1"/>
        <end position="26"/>
    </location>
</feature>
<evidence type="ECO:0000313" key="2">
    <source>
        <dbReference type="EMBL" id="SVA92316.1"/>
    </source>
</evidence>
<protein>
    <submittedName>
        <fullName evidence="2">Uncharacterized protein</fullName>
    </submittedName>
</protein>
<dbReference type="AlphaFoldDB" id="A0A381ZSV2"/>
<accession>A0A381ZSV2</accession>
<sequence length="42" mass="4654">MVSNRSKLWPVGGDLSHGPPNQKSGEIIKTTTKNNYYSATYL</sequence>
<organism evidence="2">
    <name type="scientific">marine metagenome</name>
    <dbReference type="NCBI Taxonomy" id="408172"/>
    <lineage>
        <taxon>unclassified sequences</taxon>
        <taxon>metagenomes</taxon>
        <taxon>ecological metagenomes</taxon>
    </lineage>
</organism>
<dbReference type="EMBL" id="UINC01022520">
    <property type="protein sequence ID" value="SVA92316.1"/>
    <property type="molecule type" value="Genomic_DNA"/>
</dbReference>
<name>A0A381ZSV2_9ZZZZ</name>
<proteinExistence type="predicted"/>
<evidence type="ECO:0000256" key="1">
    <source>
        <dbReference type="SAM" id="MobiDB-lite"/>
    </source>
</evidence>
<reference evidence="2" key="1">
    <citation type="submission" date="2018-05" db="EMBL/GenBank/DDBJ databases">
        <authorList>
            <person name="Lanie J.A."/>
            <person name="Ng W.-L."/>
            <person name="Kazmierczak K.M."/>
            <person name="Andrzejewski T.M."/>
            <person name="Davidsen T.M."/>
            <person name="Wayne K.J."/>
            <person name="Tettelin H."/>
            <person name="Glass J.I."/>
            <person name="Rusch D."/>
            <person name="Podicherti R."/>
            <person name="Tsui H.-C.T."/>
            <person name="Winkler M.E."/>
        </authorList>
    </citation>
    <scope>NUCLEOTIDE SEQUENCE</scope>
</reference>